<comment type="caution">
    <text evidence="2">The sequence shown here is derived from an EMBL/GenBank/DDBJ whole genome shotgun (WGS) entry which is preliminary data.</text>
</comment>
<dbReference type="Proteomes" id="UP001224775">
    <property type="component" value="Unassembled WGS sequence"/>
</dbReference>
<dbReference type="EMBL" id="JATAAI010000020">
    <property type="protein sequence ID" value="KAK1738759.1"/>
    <property type="molecule type" value="Genomic_DNA"/>
</dbReference>
<organism evidence="2 3">
    <name type="scientific">Skeletonema marinoi</name>
    <dbReference type="NCBI Taxonomy" id="267567"/>
    <lineage>
        <taxon>Eukaryota</taxon>
        <taxon>Sar</taxon>
        <taxon>Stramenopiles</taxon>
        <taxon>Ochrophyta</taxon>
        <taxon>Bacillariophyta</taxon>
        <taxon>Coscinodiscophyceae</taxon>
        <taxon>Thalassiosirophycidae</taxon>
        <taxon>Thalassiosirales</taxon>
        <taxon>Skeletonemataceae</taxon>
        <taxon>Skeletonema</taxon>
        <taxon>Skeletonema marinoi-dohrnii complex</taxon>
    </lineage>
</organism>
<name>A0AAD8Y338_9STRA</name>
<feature type="region of interest" description="Disordered" evidence="1">
    <location>
        <begin position="1"/>
        <end position="52"/>
    </location>
</feature>
<protein>
    <submittedName>
        <fullName evidence="2">Uncharacterized protein</fullName>
    </submittedName>
</protein>
<accession>A0AAD8Y338</accession>
<evidence type="ECO:0000313" key="3">
    <source>
        <dbReference type="Proteomes" id="UP001224775"/>
    </source>
</evidence>
<sequence length="480" mass="54503">MEEGSGSNGAREPQEARLQSPDSQMKRPQHSPPQHDATAGEQTKRRRTDLNITDLPDEGLRLIADYLPKTSRALLALAITTDSASWRDINWNKSIAPTLTSFLRREKQQRPLAATRAVLLKSSAGGDDNERFWEHVDFVDIGDLASRLNDDDVAGFLMCINAIQKLKTLKLTGVVNITGRGLDPLRGSRILEQLDLSLVGLDESPDLSPQPLIKDTVVVPILDSILIDQSDHNMKHLQFPRKWKRSGLLDQFILRYDQTEYRRNMCCLQCRRRCKDVLSPSRSDFSCRIEQNTCYGCLKHYCYDCLDEDPNFDAEEWGPMLTFCNVCEKEYCARCSGNDSDGMRGMFECTGRPCGRDCHKCVCDHCYEKGTGKCMECGNAFCKDCQEDDFMSCEGCGDRACYMCMQLDTCEFEGCDAENCHRCVDDKVNAVSFCFESDCQNSYCFQHRLEQCNKDWNTCCEGCMRLIGPELKRGYVPRVT</sequence>
<dbReference type="AlphaFoldDB" id="A0AAD8Y338"/>
<evidence type="ECO:0000256" key="1">
    <source>
        <dbReference type="SAM" id="MobiDB-lite"/>
    </source>
</evidence>
<keyword evidence="3" id="KW-1185">Reference proteome</keyword>
<proteinExistence type="predicted"/>
<evidence type="ECO:0000313" key="2">
    <source>
        <dbReference type="EMBL" id="KAK1738759.1"/>
    </source>
</evidence>
<gene>
    <name evidence="2" type="ORF">QTG54_010789</name>
</gene>
<reference evidence="2" key="1">
    <citation type="submission" date="2023-06" db="EMBL/GenBank/DDBJ databases">
        <title>Survivors Of The Sea: Transcriptome response of Skeletonema marinoi to long-term dormancy.</title>
        <authorList>
            <person name="Pinder M.I.M."/>
            <person name="Kourtchenko O."/>
            <person name="Robertson E.K."/>
            <person name="Larsson T."/>
            <person name="Maumus F."/>
            <person name="Osuna-Cruz C.M."/>
            <person name="Vancaester E."/>
            <person name="Stenow R."/>
            <person name="Vandepoele K."/>
            <person name="Ploug H."/>
            <person name="Bruchert V."/>
            <person name="Godhe A."/>
            <person name="Topel M."/>
        </authorList>
    </citation>
    <scope>NUCLEOTIDE SEQUENCE</scope>
    <source>
        <strain evidence="2">R05AC</strain>
    </source>
</reference>